<proteinExistence type="predicted"/>
<name>A0A4U8YTW9_9BACT</name>
<gene>
    <name evidence="1" type="ORF">MSL71_24300</name>
</gene>
<evidence type="ECO:0000313" key="2">
    <source>
        <dbReference type="Proteomes" id="UP000507962"/>
    </source>
</evidence>
<keyword evidence="2" id="KW-1185">Reference proteome</keyword>
<evidence type="ECO:0000313" key="1">
    <source>
        <dbReference type="EMBL" id="VFQ44773.1"/>
    </source>
</evidence>
<dbReference type="AlphaFoldDB" id="A0A4U8YTW9"/>
<organism evidence="1 2">
    <name type="scientific">Desulfoluna butyratoxydans</name>
    <dbReference type="NCBI Taxonomy" id="231438"/>
    <lineage>
        <taxon>Bacteria</taxon>
        <taxon>Pseudomonadati</taxon>
        <taxon>Thermodesulfobacteriota</taxon>
        <taxon>Desulfobacteria</taxon>
        <taxon>Desulfobacterales</taxon>
        <taxon>Desulfolunaceae</taxon>
        <taxon>Desulfoluna</taxon>
    </lineage>
</organism>
<sequence>MPALCARRSRSHSCSIRDEKMLHDFSKILIFIAVLALFGCTELNDVMELQNEYASNFSNVYGSTIFLDKGYTPAVTRGIISTEFSALLPEGVYVPIAGSARRNFYQAPCGFAYMKNGHIESRVGGIVQVAEHDDSAYYVWYFPKQNKYYEIEPNGPWVSDVKSGLAHIKNRPWVESGLKIYR</sequence>
<dbReference type="EMBL" id="CAADHO010000003">
    <property type="protein sequence ID" value="VFQ44773.1"/>
    <property type="molecule type" value="Genomic_DNA"/>
</dbReference>
<accession>A0A4U8YTW9</accession>
<protein>
    <submittedName>
        <fullName evidence="1">Uncharacterized protein</fullName>
    </submittedName>
</protein>
<dbReference type="Proteomes" id="UP000507962">
    <property type="component" value="Unassembled WGS sequence"/>
</dbReference>
<reference evidence="1 2" key="1">
    <citation type="submission" date="2019-03" db="EMBL/GenBank/DDBJ databases">
        <authorList>
            <person name="Nijsse B."/>
        </authorList>
    </citation>
    <scope>NUCLEOTIDE SEQUENCE [LARGE SCALE GENOMIC DNA]</scope>
    <source>
        <strain evidence="1">Desulfoluna butyratoxydans MSL71</strain>
    </source>
</reference>